<sequence>MESEVMSNESKVPALVLDNPTPTLFVDFDGTLHRGHALLEASGQVSLDTGNPLFEFAPQLERLLNPYPRVEIVLTTSWLDTLPFEKVVSYLPPLLAKRVVGTTQGIKPRFGYLQGGSARTYIIRSYVFEHRLKNWLAIDDAVYGAYHLSTDLLDLESHLVLLDPLQGIGAPESQRRIEDWLAELRSAAGD</sequence>
<reference evidence="1" key="1">
    <citation type="submission" date="2015-10" db="EMBL/GenBank/DDBJ databases">
        <authorList>
            <person name="Gilbert D.G."/>
        </authorList>
    </citation>
    <scope>NUCLEOTIDE SEQUENCE</scope>
    <source>
        <strain evidence="1">Phyl III-seqv23</strain>
    </source>
</reference>
<name>A0A0S4UYB8_RALSL</name>
<dbReference type="EMBL" id="LN899824">
    <property type="protein sequence ID" value="CUV27132.1"/>
    <property type="molecule type" value="Genomic_DNA"/>
</dbReference>
<dbReference type="Pfam" id="PF18143">
    <property type="entry name" value="HAD_SAK_2"/>
    <property type="match status" value="1"/>
</dbReference>
<protein>
    <submittedName>
        <fullName evidence="1">Uncharacterized protein</fullName>
    </submittedName>
</protein>
<accession>A0A0S4UYB8</accession>
<proteinExistence type="predicted"/>
<gene>
    <name evidence="1" type="ORF">RUN1985_v1_30047</name>
</gene>
<dbReference type="AlphaFoldDB" id="A0A0S4UYB8"/>
<organism evidence="1">
    <name type="scientific">Ralstonia solanacearum</name>
    <name type="common">Pseudomonas solanacearum</name>
    <dbReference type="NCBI Taxonomy" id="305"/>
    <lineage>
        <taxon>Bacteria</taxon>
        <taxon>Pseudomonadati</taxon>
        <taxon>Pseudomonadota</taxon>
        <taxon>Betaproteobacteria</taxon>
        <taxon>Burkholderiales</taxon>
        <taxon>Burkholderiaceae</taxon>
        <taxon>Ralstonia</taxon>
        <taxon>Ralstonia solanacearum species complex</taxon>
    </lineage>
</organism>
<evidence type="ECO:0000313" key="1">
    <source>
        <dbReference type="EMBL" id="CUV27132.1"/>
    </source>
</evidence>